<evidence type="ECO:0000313" key="2">
    <source>
        <dbReference type="EMBL" id="KAF1977613.1"/>
    </source>
</evidence>
<feature type="compositionally biased region" description="Basic and acidic residues" evidence="1">
    <location>
        <begin position="1"/>
        <end position="10"/>
    </location>
</feature>
<name>A0A6A5VJ01_9PLEO</name>
<feature type="region of interest" description="Disordered" evidence="1">
    <location>
        <begin position="103"/>
        <end position="126"/>
    </location>
</feature>
<feature type="compositionally biased region" description="Basic and acidic residues" evidence="1">
    <location>
        <begin position="103"/>
        <end position="114"/>
    </location>
</feature>
<sequence length="180" mass="19642">MGHAMVDERTCYCLPTTEPRAPQVLVNRDAGGQRKTPDHQIHGEHPPRRVPSILRRPQHTHDEDNHKRGEEPCANPPASEAAHGVEDLPSSVSIAPGLAIRECGEGADEGRREVSQALGSKPQYEVDDIYDEHGGGTEPNKYAKEIEQQVCTESAAIEVCLRGEDVGDLFERGLHAEQGG</sequence>
<dbReference type="EMBL" id="ML976663">
    <property type="protein sequence ID" value="KAF1977613.1"/>
    <property type="molecule type" value="Genomic_DNA"/>
</dbReference>
<evidence type="ECO:0000256" key="1">
    <source>
        <dbReference type="SAM" id="MobiDB-lite"/>
    </source>
</evidence>
<dbReference type="Proteomes" id="UP000800036">
    <property type="component" value="Unassembled WGS sequence"/>
</dbReference>
<keyword evidence="3" id="KW-1185">Reference proteome</keyword>
<evidence type="ECO:0000313" key="3">
    <source>
        <dbReference type="Proteomes" id="UP000800036"/>
    </source>
</evidence>
<accession>A0A6A5VJ01</accession>
<dbReference type="AlphaFoldDB" id="A0A6A5VJ01"/>
<feature type="region of interest" description="Disordered" evidence="1">
    <location>
        <begin position="1"/>
        <end position="90"/>
    </location>
</feature>
<organism evidence="2 3">
    <name type="scientific">Bimuria novae-zelandiae CBS 107.79</name>
    <dbReference type="NCBI Taxonomy" id="1447943"/>
    <lineage>
        <taxon>Eukaryota</taxon>
        <taxon>Fungi</taxon>
        <taxon>Dikarya</taxon>
        <taxon>Ascomycota</taxon>
        <taxon>Pezizomycotina</taxon>
        <taxon>Dothideomycetes</taxon>
        <taxon>Pleosporomycetidae</taxon>
        <taxon>Pleosporales</taxon>
        <taxon>Massarineae</taxon>
        <taxon>Didymosphaeriaceae</taxon>
        <taxon>Bimuria</taxon>
    </lineage>
</organism>
<protein>
    <submittedName>
        <fullName evidence="2">Uncharacterized protein</fullName>
    </submittedName>
</protein>
<feature type="compositionally biased region" description="Basic and acidic residues" evidence="1">
    <location>
        <begin position="59"/>
        <end position="71"/>
    </location>
</feature>
<reference evidence="2" key="1">
    <citation type="journal article" date="2020" name="Stud. Mycol.">
        <title>101 Dothideomycetes genomes: a test case for predicting lifestyles and emergence of pathogens.</title>
        <authorList>
            <person name="Haridas S."/>
            <person name="Albert R."/>
            <person name="Binder M."/>
            <person name="Bloem J."/>
            <person name="Labutti K."/>
            <person name="Salamov A."/>
            <person name="Andreopoulos B."/>
            <person name="Baker S."/>
            <person name="Barry K."/>
            <person name="Bills G."/>
            <person name="Bluhm B."/>
            <person name="Cannon C."/>
            <person name="Castanera R."/>
            <person name="Culley D."/>
            <person name="Daum C."/>
            <person name="Ezra D."/>
            <person name="Gonzalez J."/>
            <person name="Henrissat B."/>
            <person name="Kuo A."/>
            <person name="Liang C."/>
            <person name="Lipzen A."/>
            <person name="Lutzoni F."/>
            <person name="Magnuson J."/>
            <person name="Mondo S."/>
            <person name="Nolan M."/>
            <person name="Ohm R."/>
            <person name="Pangilinan J."/>
            <person name="Park H.-J."/>
            <person name="Ramirez L."/>
            <person name="Alfaro M."/>
            <person name="Sun H."/>
            <person name="Tritt A."/>
            <person name="Yoshinaga Y."/>
            <person name="Zwiers L.-H."/>
            <person name="Turgeon B."/>
            <person name="Goodwin S."/>
            <person name="Spatafora J."/>
            <person name="Crous P."/>
            <person name="Grigoriev I."/>
        </authorList>
    </citation>
    <scope>NUCLEOTIDE SEQUENCE</scope>
    <source>
        <strain evidence="2">CBS 107.79</strain>
    </source>
</reference>
<proteinExistence type="predicted"/>
<gene>
    <name evidence="2" type="ORF">BU23DRAFT_299983</name>
</gene>
<feature type="compositionally biased region" description="Basic and acidic residues" evidence="1">
    <location>
        <begin position="31"/>
        <end position="47"/>
    </location>
</feature>